<dbReference type="InterPro" id="IPR050196">
    <property type="entry name" value="Cytochrome_P450_Monoox"/>
</dbReference>
<evidence type="ECO:0000256" key="4">
    <source>
        <dbReference type="ARBA" id="ARBA00022617"/>
    </source>
</evidence>
<keyword evidence="10" id="KW-0472">Membrane</keyword>
<dbReference type="GO" id="GO:0016705">
    <property type="term" value="F:oxidoreductase activity, acting on paired donors, with incorporation or reduction of molecular oxygen"/>
    <property type="evidence" value="ECO:0007669"/>
    <property type="project" value="InterPro"/>
</dbReference>
<evidence type="ECO:0000313" key="12">
    <source>
        <dbReference type="Proteomes" id="UP000499080"/>
    </source>
</evidence>
<proteinExistence type="inferred from homology"/>
<evidence type="ECO:0000313" key="11">
    <source>
        <dbReference type="EMBL" id="GBM55659.1"/>
    </source>
</evidence>
<name>A0A4Y2GS60_ARAVE</name>
<evidence type="ECO:0000256" key="9">
    <source>
        <dbReference type="ARBA" id="ARBA00023033"/>
    </source>
</evidence>
<dbReference type="OrthoDB" id="1470350at2759"/>
<keyword evidence="5" id="KW-0479">Metal-binding</keyword>
<dbReference type="AlphaFoldDB" id="A0A4Y2GS60"/>
<gene>
    <name evidence="11" type="primary">CYP4C1_13</name>
    <name evidence="11" type="ORF">AVEN_229660_1</name>
</gene>
<keyword evidence="6" id="KW-0256">Endoplasmic reticulum</keyword>
<comment type="subcellular location">
    <subcellularLocation>
        <location evidence="2">Endoplasmic reticulum membrane</location>
    </subcellularLocation>
</comment>
<dbReference type="Gene3D" id="1.10.630.10">
    <property type="entry name" value="Cytochrome P450"/>
    <property type="match status" value="1"/>
</dbReference>
<accession>A0A4Y2GS60</accession>
<evidence type="ECO:0000256" key="8">
    <source>
        <dbReference type="ARBA" id="ARBA00023004"/>
    </source>
</evidence>
<evidence type="ECO:0000256" key="5">
    <source>
        <dbReference type="ARBA" id="ARBA00022723"/>
    </source>
</evidence>
<protein>
    <submittedName>
        <fullName evidence="11">Cytochrome P450 4C1</fullName>
    </submittedName>
</protein>
<dbReference type="Pfam" id="PF00067">
    <property type="entry name" value="p450"/>
    <property type="match status" value="1"/>
</dbReference>
<keyword evidence="4" id="KW-0349">Heme</keyword>
<evidence type="ECO:0000256" key="7">
    <source>
        <dbReference type="ARBA" id="ARBA00023002"/>
    </source>
</evidence>
<dbReference type="InterPro" id="IPR002402">
    <property type="entry name" value="Cyt_P450_E_grp-II"/>
</dbReference>
<dbReference type="GO" id="GO:0020037">
    <property type="term" value="F:heme binding"/>
    <property type="evidence" value="ECO:0007669"/>
    <property type="project" value="InterPro"/>
</dbReference>
<comment type="cofactor">
    <cofactor evidence="1">
        <name>heme</name>
        <dbReference type="ChEBI" id="CHEBI:30413"/>
    </cofactor>
</comment>
<comment type="caution">
    <text evidence="11">The sequence shown here is derived from an EMBL/GenBank/DDBJ whole genome shotgun (WGS) entry which is preliminary data.</text>
</comment>
<dbReference type="GO" id="GO:0005789">
    <property type="term" value="C:endoplasmic reticulum membrane"/>
    <property type="evidence" value="ECO:0007669"/>
    <property type="project" value="UniProtKB-SubCell"/>
</dbReference>
<keyword evidence="7" id="KW-0560">Oxidoreductase</keyword>
<evidence type="ECO:0000256" key="2">
    <source>
        <dbReference type="ARBA" id="ARBA00004586"/>
    </source>
</evidence>
<keyword evidence="12" id="KW-1185">Reference proteome</keyword>
<dbReference type="InterPro" id="IPR036396">
    <property type="entry name" value="Cyt_P450_sf"/>
</dbReference>
<comment type="similarity">
    <text evidence="3">Belongs to the cytochrome P450 family.</text>
</comment>
<dbReference type="GO" id="GO:0005506">
    <property type="term" value="F:iron ion binding"/>
    <property type="evidence" value="ECO:0007669"/>
    <property type="project" value="InterPro"/>
</dbReference>
<dbReference type="PANTHER" id="PTHR24291">
    <property type="entry name" value="CYTOCHROME P450 FAMILY 4"/>
    <property type="match status" value="1"/>
</dbReference>
<keyword evidence="8" id="KW-0408">Iron</keyword>
<dbReference type="PRINTS" id="PR00464">
    <property type="entry name" value="EP450II"/>
</dbReference>
<evidence type="ECO:0000256" key="6">
    <source>
        <dbReference type="ARBA" id="ARBA00022824"/>
    </source>
</evidence>
<dbReference type="InterPro" id="IPR001128">
    <property type="entry name" value="Cyt_P450"/>
</dbReference>
<reference evidence="11 12" key="1">
    <citation type="journal article" date="2019" name="Sci. Rep.">
        <title>Orb-weaving spider Araneus ventricosus genome elucidates the spidroin gene catalogue.</title>
        <authorList>
            <person name="Kono N."/>
            <person name="Nakamura H."/>
            <person name="Ohtoshi R."/>
            <person name="Moran D.A.P."/>
            <person name="Shinohara A."/>
            <person name="Yoshida Y."/>
            <person name="Fujiwara M."/>
            <person name="Mori M."/>
            <person name="Tomita M."/>
            <person name="Arakawa K."/>
        </authorList>
    </citation>
    <scope>NUCLEOTIDE SEQUENCE [LARGE SCALE GENOMIC DNA]</scope>
</reference>
<sequence length="206" mass="24135">MVRSVGKLWISLEREDCRYADQTWEKFACRLAVRLLTNSFHIEHFPGTKWHKHRKLVTPTFHFSILDTFIPVFQKQANVLISKIQSHIQEPWIDIVPLMSLCTLDIICETAMGVSMNLLSGENCDYSEAMHEIERAIMYRTLRPWLYPDIIFYSTSIGKQFKANLQLVHGLNKKERNVKVDFHSLPVMLEFLKSEQFCVPDDSIIF</sequence>
<evidence type="ECO:0000256" key="10">
    <source>
        <dbReference type="ARBA" id="ARBA00023136"/>
    </source>
</evidence>
<dbReference type="SUPFAM" id="SSF48264">
    <property type="entry name" value="Cytochrome P450"/>
    <property type="match status" value="1"/>
</dbReference>
<dbReference type="Proteomes" id="UP000499080">
    <property type="component" value="Unassembled WGS sequence"/>
</dbReference>
<keyword evidence="9" id="KW-0503">Monooxygenase</keyword>
<organism evidence="11 12">
    <name type="scientific">Araneus ventricosus</name>
    <name type="common">Orbweaver spider</name>
    <name type="synonym">Epeira ventricosa</name>
    <dbReference type="NCBI Taxonomy" id="182803"/>
    <lineage>
        <taxon>Eukaryota</taxon>
        <taxon>Metazoa</taxon>
        <taxon>Ecdysozoa</taxon>
        <taxon>Arthropoda</taxon>
        <taxon>Chelicerata</taxon>
        <taxon>Arachnida</taxon>
        <taxon>Araneae</taxon>
        <taxon>Araneomorphae</taxon>
        <taxon>Entelegynae</taxon>
        <taxon>Araneoidea</taxon>
        <taxon>Araneidae</taxon>
        <taxon>Araneus</taxon>
    </lineage>
</organism>
<dbReference type="PANTHER" id="PTHR24291:SF189">
    <property type="entry name" value="CYTOCHROME P450 4C3-RELATED"/>
    <property type="match status" value="1"/>
</dbReference>
<dbReference type="GO" id="GO:0004497">
    <property type="term" value="F:monooxygenase activity"/>
    <property type="evidence" value="ECO:0007669"/>
    <property type="project" value="UniProtKB-KW"/>
</dbReference>
<evidence type="ECO:0000256" key="3">
    <source>
        <dbReference type="ARBA" id="ARBA00010617"/>
    </source>
</evidence>
<evidence type="ECO:0000256" key="1">
    <source>
        <dbReference type="ARBA" id="ARBA00001971"/>
    </source>
</evidence>
<dbReference type="EMBL" id="BGPR01100292">
    <property type="protein sequence ID" value="GBM55659.1"/>
    <property type="molecule type" value="Genomic_DNA"/>
</dbReference>